<feature type="transmembrane region" description="Helical" evidence="4">
    <location>
        <begin position="104"/>
        <end position="121"/>
    </location>
</feature>
<keyword evidence="4" id="KW-0472">Membrane</keyword>
<dbReference type="EMBL" id="LDJX01000003">
    <property type="protein sequence ID" value="KPM31918.1"/>
    <property type="molecule type" value="Genomic_DNA"/>
</dbReference>
<sequence length="640" mass="72403">MKARVLAKTDFPSLEGLGGGYMLHQFKVREKNTSLRLKVLLKFVFSVNMSEPKDPKSFYEGQLSQHQKAVLERTTVMRWLGLCRLLVFLGLVAATYFFWGNTQLLLVCNAIAIPLFVFLVVRYQKVKYQRALEKALVKTNQTELLVLEGDFHTLPDGKNYANDQHWYSQDIDLFGKGSFYQYLNRTVLKSGSDLLSDVLLSNTIEDIPGKQRAIQELSGQPEWRQHFTAVASLVKTEVNTDTVVAWLSDYKAFLPKGIRWVSIGFSVLSIVVWILYFQDLVSGYLVFGVFLLGLMITGRFLPKFNQLSGQVTKAQSTFRQYATLLQLLEKSEFQSALLSEQKKLVHNDEGSSSGVLQRFSKLLDAFDQRNNILIGIVANGFFLRDIYIVKGIENWIEEHRLKVPSWFHAIAFFDAYNSLANYAFNHLNHVYPKIVNEGPTLVSKGLAHPLLPKETAVANDITIGRDEFFIITGANMAGKSTFLRAVGLQLVMANVGLPVCAIDVNYRPIKLISSMRTTDSLTDDESYFFSELKRLKHIIDTIADTPHFIILDEILKGTNSTDKAEGSQKFIEKLLGLQATGLIATHDLSLCAVADSYKMVKNHYFDAQIKNDELFFDYTFKDGICQNMNASFLLKKMGIV</sequence>
<dbReference type="Proteomes" id="UP000050280">
    <property type="component" value="Unassembled WGS sequence"/>
</dbReference>
<feature type="transmembrane region" description="Helical" evidence="4">
    <location>
        <begin position="76"/>
        <end position="98"/>
    </location>
</feature>
<keyword evidence="4" id="KW-0812">Transmembrane</keyword>
<name>A0A0P7A5Q4_9FLAO</name>
<evidence type="ECO:0000256" key="4">
    <source>
        <dbReference type="SAM" id="Phobius"/>
    </source>
</evidence>
<evidence type="ECO:0000256" key="1">
    <source>
        <dbReference type="ARBA" id="ARBA00022741"/>
    </source>
</evidence>
<comment type="caution">
    <text evidence="6">The sequence shown here is derived from an EMBL/GenBank/DDBJ whole genome shotgun (WGS) entry which is preliminary data.</text>
</comment>
<evidence type="ECO:0000313" key="7">
    <source>
        <dbReference type="Proteomes" id="UP000050280"/>
    </source>
</evidence>
<dbReference type="GO" id="GO:0140664">
    <property type="term" value="F:ATP-dependent DNA damage sensor activity"/>
    <property type="evidence" value="ECO:0007669"/>
    <property type="project" value="InterPro"/>
</dbReference>
<protein>
    <submittedName>
        <fullName evidence="6">DNA mismatch repair protein MutS domain protein</fullName>
    </submittedName>
</protein>
<dbReference type="AlphaFoldDB" id="A0A0P7A5Q4"/>
<dbReference type="GO" id="GO:0006298">
    <property type="term" value="P:mismatch repair"/>
    <property type="evidence" value="ECO:0007669"/>
    <property type="project" value="InterPro"/>
</dbReference>
<gene>
    <name evidence="6" type="ORF">I595_1566</name>
</gene>
<proteinExistence type="predicted"/>
<dbReference type="Gene3D" id="3.40.50.300">
    <property type="entry name" value="P-loop containing nucleotide triphosphate hydrolases"/>
    <property type="match status" value="1"/>
</dbReference>
<dbReference type="GO" id="GO:0005829">
    <property type="term" value="C:cytosol"/>
    <property type="evidence" value="ECO:0007669"/>
    <property type="project" value="TreeGrafter"/>
</dbReference>
<keyword evidence="1" id="KW-0547">Nucleotide-binding</keyword>
<dbReference type="STRING" id="1300341.I595_1566"/>
<feature type="transmembrane region" description="Helical" evidence="4">
    <location>
        <begin position="257"/>
        <end position="276"/>
    </location>
</feature>
<dbReference type="InterPro" id="IPR045076">
    <property type="entry name" value="MutS"/>
</dbReference>
<dbReference type="Pfam" id="PF00488">
    <property type="entry name" value="MutS_V"/>
    <property type="match status" value="1"/>
</dbReference>
<keyword evidence="2" id="KW-0067">ATP-binding</keyword>
<dbReference type="PATRIC" id="fig|1300341.3.peg.1756"/>
<dbReference type="PANTHER" id="PTHR11361:SF99">
    <property type="entry name" value="DNA MISMATCH REPAIR PROTEIN"/>
    <property type="match status" value="1"/>
</dbReference>
<reference evidence="6 7" key="1">
    <citation type="submission" date="2015-09" db="EMBL/GenBank/DDBJ databases">
        <title>Genome sequence of the marine flavobacterium Croceitalea dokdonensis DOKDO 023 that contains proton- and sodium-pumping rhodopsins.</title>
        <authorList>
            <person name="Kwon S.-K."/>
            <person name="Lee H.K."/>
            <person name="Kwak M.-J."/>
            <person name="Kim J.F."/>
        </authorList>
    </citation>
    <scope>NUCLEOTIDE SEQUENCE [LARGE SCALE GENOMIC DNA]</scope>
    <source>
        <strain evidence="6 7">DOKDO 023</strain>
    </source>
</reference>
<dbReference type="InterPro" id="IPR027417">
    <property type="entry name" value="P-loop_NTPase"/>
</dbReference>
<evidence type="ECO:0000256" key="3">
    <source>
        <dbReference type="ARBA" id="ARBA00023125"/>
    </source>
</evidence>
<feature type="transmembrane region" description="Helical" evidence="4">
    <location>
        <begin position="282"/>
        <end position="301"/>
    </location>
</feature>
<dbReference type="GO" id="GO:0030983">
    <property type="term" value="F:mismatched DNA binding"/>
    <property type="evidence" value="ECO:0007669"/>
    <property type="project" value="InterPro"/>
</dbReference>
<organism evidence="6 7">
    <name type="scientific">Croceitalea dokdonensis DOKDO 023</name>
    <dbReference type="NCBI Taxonomy" id="1300341"/>
    <lineage>
        <taxon>Bacteria</taxon>
        <taxon>Pseudomonadati</taxon>
        <taxon>Bacteroidota</taxon>
        <taxon>Flavobacteriia</taxon>
        <taxon>Flavobacteriales</taxon>
        <taxon>Flavobacteriaceae</taxon>
        <taxon>Croceitalea</taxon>
    </lineage>
</organism>
<feature type="domain" description="DNA mismatch repair proteins mutS family" evidence="5">
    <location>
        <begin position="466"/>
        <end position="638"/>
    </location>
</feature>
<keyword evidence="4" id="KW-1133">Transmembrane helix</keyword>
<dbReference type="GO" id="GO:0005524">
    <property type="term" value="F:ATP binding"/>
    <property type="evidence" value="ECO:0007669"/>
    <property type="project" value="UniProtKB-KW"/>
</dbReference>
<dbReference type="InterPro" id="IPR000432">
    <property type="entry name" value="DNA_mismatch_repair_MutS_C"/>
</dbReference>
<dbReference type="RefSeq" id="WP_245628247.1">
    <property type="nucleotide sequence ID" value="NZ_LDJX01000003.1"/>
</dbReference>
<dbReference type="SMART" id="SM00534">
    <property type="entry name" value="MUTSac"/>
    <property type="match status" value="1"/>
</dbReference>
<keyword evidence="7" id="KW-1185">Reference proteome</keyword>
<evidence type="ECO:0000256" key="2">
    <source>
        <dbReference type="ARBA" id="ARBA00022840"/>
    </source>
</evidence>
<keyword evidence="3" id="KW-0238">DNA-binding</keyword>
<dbReference type="SUPFAM" id="SSF52540">
    <property type="entry name" value="P-loop containing nucleoside triphosphate hydrolases"/>
    <property type="match status" value="1"/>
</dbReference>
<dbReference type="PANTHER" id="PTHR11361">
    <property type="entry name" value="DNA MISMATCH REPAIR PROTEIN MUTS FAMILY MEMBER"/>
    <property type="match status" value="1"/>
</dbReference>
<evidence type="ECO:0000313" key="6">
    <source>
        <dbReference type="EMBL" id="KPM31918.1"/>
    </source>
</evidence>
<accession>A0A0P7A5Q4</accession>
<evidence type="ECO:0000259" key="5">
    <source>
        <dbReference type="SMART" id="SM00534"/>
    </source>
</evidence>